<evidence type="ECO:0000313" key="1">
    <source>
        <dbReference type="EMBL" id="JAH70300.1"/>
    </source>
</evidence>
<dbReference type="AlphaFoldDB" id="A0A0E9UYP7"/>
<reference evidence="1" key="2">
    <citation type="journal article" date="2015" name="Fish Shellfish Immunol.">
        <title>Early steps in the European eel (Anguilla anguilla)-Vibrio vulnificus interaction in the gills: Role of the RtxA13 toxin.</title>
        <authorList>
            <person name="Callol A."/>
            <person name="Pajuelo D."/>
            <person name="Ebbesson L."/>
            <person name="Teles M."/>
            <person name="MacKenzie S."/>
            <person name="Amaro C."/>
        </authorList>
    </citation>
    <scope>NUCLEOTIDE SEQUENCE</scope>
</reference>
<sequence length="48" mass="5063">MQGSHNNVAGSGKEGIVGTCYDVTLRLCEIKATAGSNTSVRSRLMYVS</sequence>
<organism evidence="1">
    <name type="scientific">Anguilla anguilla</name>
    <name type="common">European freshwater eel</name>
    <name type="synonym">Muraena anguilla</name>
    <dbReference type="NCBI Taxonomy" id="7936"/>
    <lineage>
        <taxon>Eukaryota</taxon>
        <taxon>Metazoa</taxon>
        <taxon>Chordata</taxon>
        <taxon>Craniata</taxon>
        <taxon>Vertebrata</taxon>
        <taxon>Euteleostomi</taxon>
        <taxon>Actinopterygii</taxon>
        <taxon>Neopterygii</taxon>
        <taxon>Teleostei</taxon>
        <taxon>Anguilliformes</taxon>
        <taxon>Anguillidae</taxon>
        <taxon>Anguilla</taxon>
    </lineage>
</organism>
<name>A0A0E9UYP7_ANGAN</name>
<reference evidence="1" key="1">
    <citation type="submission" date="2014-11" db="EMBL/GenBank/DDBJ databases">
        <authorList>
            <person name="Amaro Gonzalez C."/>
        </authorList>
    </citation>
    <scope>NUCLEOTIDE SEQUENCE</scope>
</reference>
<proteinExistence type="predicted"/>
<dbReference type="EMBL" id="GBXM01038277">
    <property type="protein sequence ID" value="JAH70300.1"/>
    <property type="molecule type" value="Transcribed_RNA"/>
</dbReference>
<accession>A0A0E9UYP7</accession>
<protein>
    <submittedName>
        <fullName evidence="1">Uncharacterized protein</fullName>
    </submittedName>
</protein>